<accession>A0A2C9EVW6</accession>
<evidence type="ECO:0000256" key="1">
    <source>
        <dbReference type="SAM" id="MobiDB-lite"/>
    </source>
</evidence>
<proteinExistence type="predicted"/>
<dbReference type="AlphaFoldDB" id="A0A2C9EVW6"/>
<dbReference type="HOGENOM" id="CLU_3275365_0_0_6"/>
<gene>
    <name evidence="2" type="ORF">PFLCHA0_c60770</name>
</gene>
<organism evidence="2 3">
    <name type="scientific">Pseudomonas protegens (strain DSM 19095 / LMG 27888 / CFBP 6595 / CHA0)</name>
    <dbReference type="NCBI Taxonomy" id="1124983"/>
    <lineage>
        <taxon>Bacteria</taxon>
        <taxon>Pseudomonadati</taxon>
        <taxon>Pseudomonadota</taxon>
        <taxon>Gammaproteobacteria</taxon>
        <taxon>Pseudomonadales</taxon>
        <taxon>Pseudomonadaceae</taxon>
        <taxon>Pseudomonas</taxon>
    </lineage>
</organism>
<dbReference type="EMBL" id="CP003190">
    <property type="protein sequence ID" value="AGL87805.1"/>
    <property type="molecule type" value="Genomic_DNA"/>
</dbReference>
<evidence type="ECO:0000313" key="3">
    <source>
        <dbReference type="Proteomes" id="UP000013940"/>
    </source>
</evidence>
<evidence type="ECO:0000313" key="2">
    <source>
        <dbReference type="EMBL" id="AGL87805.1"/>
    </source>
</evidence>
<sequence>MDAGLRRSWLASEGAHKGDAGLQGLFAGKPAPTNRMMSPLA</sequence>
<dbReference type="Proteomes" id="UP000013940">
    <property type="component" value="Chromosome"/>
</dbReference>
<reference evidence="3" key="1">
    <citation type="journal article" date="2014" name="Genome Announc.">
        <title>Full-genome sequence of the plant growth-promoting bacterium Pseudomonas protegens CHA0.</title>
        <authorList>
            <person name="Jousset A."/>
            <person name="Schuldes J."/>
            <person name="Keel C."/>
            <person name="Maurhofer M."/>
            <person name="Daniel R."/>
            <person name="Scheu S."/>
            <person name="Thuermer A."/>
        </authorList>
    </citation>
    <scope>NUCLEOTIDE SEQUENCE [LARGE SCALE GENOMIC DNA]</scope>
    <source>
        <strain evidence="3">DSM 19095 / LMG 27888 / CFBP 6595 / CHA0</strain>
    </source>
</reference>
<feature type="region of interest" description="Disordered" evidence="1">
    <location>
        <begin position="18"/>
        <end position="41"/>
    </location>
</feature>
<name>A0A2C9EVW6_PSEPH</name>
<protein>
    <submittedName>
        <fullName evidence="2">Uncharacterized protein</fullName>
    </submittedName>
</protein>
<dbReference type="KEGG" id="pprc:PFLCHA0_c60770"/>